<comment type="caution">
    <text evidence="1">The sequence shown here is derived from an EMBL/GenBank/DDBJ whole genome shotgun (WGS) entry which is preliminary data.</text>
</comment>
<keyword evidence="2" id="KW-1185">Reference proteome</keyword>
<evidence type="ECO:0000313" key="2">
    <source>
        <dbReference type="Proteomes" id="UP001597327"/>
    </source>
</evidence>
<gene>
    <name evidence="1" type="ORF">ACFSC7_07360</name>
</gene>
<protein>
    <submittedName>
        <fullName evidence="1">Uncharacterized protein</fullName>
    </submittedName>
</protein>
<dbReference type="EMBL" id="JBHUFA010000001">
    <property type="protein sequence ID" value="MFD1695330.1"/>
    <property type="molecule type" value="Genomic_DNA"/>
</dbReference>
<evidence type="ECO:0000313" key="1">
    <source>
        <dbReference type="EMBL" id="MFD1695330.1"/>
    </source>
</evidence>
<sequence>MSKHPFHGSTLLRVSTEADLRHLIPDTLLPAVEADGLSLEVAAEACVLDRLKAGRLLRRLPLHLPPLSDAERAQRLRDQLAYWRSGCSRVIDEGLAADIVRRHRLAAA</sequence>
<proteinExistence type="predicted"/>
<dbReference type="Proteomes" id="UP001597327">
    <property type="component" value="Unassembled WGS sequence"/>
</dbReference>
<reference evidence="2" key="1">
    <citation type="journal article" date="2019" name="Int. J. Syst. Evol. Microbiol.">
        <title>The Global Catalogue of Microorganisms (GCM) 10K type strain sequencing project: providing services to taxonomists for standard genome sequencing and annotation.</title>
        <authorList>
            <consortium name="The Broad Institute Genomics Platform"/>
            <consortium name="The Broad Institute Genome Sequencing Center for Infectious Disease"/>
            <person name="Wu L."/>
            <person name="Ma J."/>
        </authorList>
    </citation>
    <scope>NUCLEOTIDE SEQUENCE [LARGE SCALE GENOMIC DNA]</scope>
    <source>
        <strain evidence="2">JCM 3369</strain>
    </source>
</reference>
<accession>A0ABW4JYJ2</accession>
<name>A0ABW4JYJ2_9HYPH</name>
<dbReference type="RefSeq" id="WP_149890930.1">
    <property type="nucleotide sequence ID" value="NZ_JBHUFA010000001.1"/>
</dbReference>
<organism evidence="1 2">
    <name type="scientific">Roseibium aestuarii</name>
    <dbReference type="NCBI Taxonomy" id="2600299"/>
    <lineage>
        <taxon>Bacteria</taxon>
        <taxon>Pseudomonadati</taxon>
        <taxon>Pseudomonadota</taxon>
        <taxon>Alphaproteobacteria</taxon>
        <taxon>Hyphomicrobiales</taxon>
        <taxon>Stappiaceae</taxon>
        <taxon>Roseibium</taxon>
    </lineage>
</organism>